<dbReference type="PANTHER" id="PTHR30616">
    <property type="entry name" value="UNCHARACTERIZED PROTEIN YFIH"/>
    <property type="match status" value="1"/>
</dbReference>
<dbReference type="InterPro" id="IPR038371">
    <property type="entry name" value="Cu_polyphenol_OxRdtase_sf"/>
</dbReference>
<comment type="similarity">
    <text evidence="3 11">Belongs to the purine nucleoside phosphorylase YfiH/LACC1 family.</text>
</comment>
<comment type="catalytic activity">
    <reaction evidence="10">
        <text>S-methyl-5'-thioadenosine + phosphate = 5-(methylsulfanyl)-alpha-D-ribose 1-phosphate + adenine</text>
        <dbReference type="Rhea" id="RHEA:11852"/>
        <dbReference type="ChEBI" id="CHEBI:16708"/>
        <dbReference type="ChEBI" id="CHEBI:17509"/>
        <dbReference type="ChEBI" id="CHEBI:43474"/>
        <dbReference type="ChEBI" id="CHEBI:58533"/>
        <dbReference type="EC" id="2.4.2.28"/>
    </reaction>
    <physiologicalReaction direction="left-to-right" evidence="10">
        <dbReference type="Rhea" id="RHEA:11853"/>
    </physiologicalReaction>
</comment>
<evidence type="ECO:0000256" key="1">
    <source>
        <dbReference type="ARBA" id="ARBA00000553"/>
    </source>
</evidence>
<comment type="function">
    <text evidence="2">Purine nucleoside enzyme that catalyzes the phosphorolysis of adenosine and inosine nucleosides, yielding D-ribose 1-phosphate and the respective free bases, adenine and hypoxanthine. Also catalyzes the phosphorolysis of S-methyl-5'-thioadenosine into adenine and S-methyl-5-thio-alpha-D-ribose 1-phosphate. Also has adenosine deaminase activity.</text>
</comment>
<dbReference type="GO" id="GO:0005507">
    <property type="term" value="F:copper ion binding"/>
    <property type="evidence" value="ECO:0007669"/>
    <property type="project" value="TreeGrafter"/>
</dbReference>
<keyword evidence="13" id="KW-1185">Reference proteome</keyword>
<evidence type="ECO:0000256" key="8">
    <source>
        <dbReference type="ARBA" id="ARBA00047989"/>
    </source>
</evidence>
<sequence>MKKTWLDNPNIEYVEKDGLGYLQFANLSKYKNIINHCFTTRNGGVSRDECSTLNMSFGRNDSRENVLENYRRVSKVLGIKCENMVLSNQVHDNRIRIVDEKDRGKGITRESDIIGFDGLATKAREVALVTFYADCVPVFFLDPIEKAIAVSHSGWRGTVKKIAEETVKVMSSNFGSRLENIVVAIGPSIGKCCFETGEEVYREFINKLAWSKEYCIKTGDEKWHINLQGIIKRTLENAGLREENICVADICTKCNKDTFFSHRGDNGRTGSLAAILQLI</sequence>
<dbReference type="InterPro" id="IPR011324">
    <property type="entry name" value="Cytotoxic_necrot_fac-like_cat"/>
</dbReference>
<organism evidence="12 13">
    <name type="scientific">Clostridium thermosuccinogenes</name>
    <dbReference type="NCBI Taxonomy" id="84032"/>
    <lineage>
        <taxon>Bacteria</taxon>
        <taxon>Bacillati</taxon>
        <taxon>Bacillota</taxon>
        <taxon>Clostridia</taxon>
        <taxon>Eubacteriales</taxon>
        <taxon>Clostridiaceae</taxon>
        <taxon>Clostridium</taxon>
    </lineage>
</organism>
<keyword evidence="6" id="KW-0378">Hydrolase</keyword>
<gene>
    <name evidence="12" type="ORF">CDQ84_05095</name>
</gene>
<name>A0A2K2FIA6_9CLOT</name>
<keyword evidence="5" id="KW-0479">Metal-binding</keyword>
<dbReference type="GO" id="GO:0017061">
    <property type="term" value="F:S-methyl-5-thioadenosine phosphorylase activity"/>
    <property type="evidence" value="ECO:0007669"/>
    <property type="project" value="UniProtKB-EC"/>
</dbReference>
<dbReference type="EMBL" id="NIOJ01000008">
    <property type="protein sequence ID" value="PNU00621.1"/>
    <property type="molecule type" value="Genomic_DNA"/>
</dbReference>
<comment type="catalytic activity">
    <reaction evidence="8">
        <text>adenosine + H2O + H(+) = inosine + NH4(+)</text>
        <dbReference type="Rhea" id="RHEA:24408"/>
        <dbReference type="ChEBI" id="CHEBI:15377"/>
        <dbReference type="ChEBI" id="CHEBI:15378"/>
        <dbReference type="ChEBI" id="CHEBI:16335"/>
        <dbReference type="ChEBI" id="CHEBI:17596"/>
        <dbReference type="ChEBI" id="CHEBI:28938"/>
        <dbReference type="EC" id="3.5.4.4"/>
    </reaction>
    <physiologicalReaction direction="left-to-right" evidence="8">
        <dbReference type="Rhea" id="RHEA:24409"/>
    </physiologicalReaction>
</comment>
<dbReference type="OrthoDB" id="4279at2"/>
<dbReference type="CDD" id="cd16833">
    <property type="entry name" value="YfiH"/>
    <property type="match status" value="1"/>
</dbReference>
<evidence type="ECO:0000256" key="6">
    <source>
        <dbReference type="ARBA" id="ARBA00022801"/>
    </source>
</evidence>
<evidence type="ECO:0000313" key="13">
    <source>
        <dbReference type="Proteomes" id="UP000236151"/>
    </source>
</evidence>
<evidence type="ECO:0000256" key="11">
    <source>
        <dbReference type="RuleBase" id="RU361274"/>
    </source>
</evidence>
<evidence type="ECO:0000256" key="4">
    <source>
        <dbReference type="ARBA" id="ARBA00022679"/>
    </source>
</evidence>
<evidence type="ECO:0000256" key="2">
    <source>
        <dbReference type="ARBA" id="ARBA00003215"/>
    </source>
</evidence>
<evidence type="ECO:0000256" key="9">
    <source>
        <dbReference type="ARBA" id="ARBA00048968"/>
    </source>
</evidence>
<evidence type="ECO:0000313" key="12">
    <source>
        <dbReference type="EMBL" id="PNU00621.1"/>
    </source>
</evidence>
<dbReference type="RefSeq" id="WP_103080650.1">
    <property type="nucleotide sequence ID" value="NZ_CP021850.1"/>
</dbReference>
<comment type="catalytic activity">
    <reaction evidence="1">
        <text>inosine + phosphate = alpha-D-ribose 1-phosphate + hypoxanthine</text>
        <dbReference type="Rhea" id="RHEA:27646"/>
        <dbReference type="ChEBI" id="CHEBI:17368"/>
        <dbReference type="ChEBI" id="CHEBI:17596"/>
        <dbReference type="ChEBI" id="CHEBI:43474"/>
        <dbReference type="ChEBI" id="CHEBI:57720"/>
        <dbReference type="EC" id="2.4.2.1"/>
    </reaction>
    <physiologicalReaction direction="left-to-right" evidence="1">
        <dbReference type="Rhea" id="RHEA:27647"/>
    </physiologicalReaction>
</comment>
<evidence type="ECO:0000256" key="7">
    <source>
        <dbReference type="ARBA" id="ARBA00022833"/>
    </source>
</evidence>
<comment type="caution">
    <text evidence="12">The sequence shown here is derived from an EMBL/GenBank/DDBJ whole genome shotgun (WGS) entry which is preliminary data.</text>
</comment>
<dbReference type="InterPro" id="IPR003730">
    <property type="entry name" value="Cu_polyphenol_OxRdtase"/>
</dbReference>
<keyword evidence="4" id="KW-0808">Transferase</keyword>
<accession>A0A2K2FIA6</accession>
<comment type="catalytic activity">
    <reaction evidence="9">
        <text>adenosine + phosphate = alpha-D-ribose 1-phosphate + adenine</text>
        <dbReference type="Rhea" id="RHEA:27642"/>
        <dbReference type="ChEBI" id="CHEBI:16335"/>
        <dbReference type="ChEBI" id="CHEBI:16708"/>
        <dbReference type="ChEBI" id="CHEBI:43474"/>
        <dbReference type="ChEBI" id="CHEBI:57720"/>
        <dbReference type="EC" id="2.4.2.1"/>
    </reaction>
    <physiologicalReaction direction="left-to-right" evidence="9">
        <dbReference type="Rhea" id="RHEA:27643"/>
    </physiologicalReaction>
</comment>
<dbReference type="GO" id="GO:0016787">
    <property type="term" value="F:hydrolase activity"/>
    <property type="evidence" value="ECO:0007669"/>
    <property type="project" value="UniProtKB-KW"/>
</dbReference>
<evidence type="ECO:0000256" key="3">
    <source>
        <dbReference type="ARBA" id="ARBA00007353"/>
    </source>
</evidence>
<dbReference type="AlphaFoldDB" id="A0A2K2FIA6"/>
<dbReference type="KEGG" id="cthd:CDO33_07595"/>
<evidence type="ECO:0000256" key="10">
    <source>
        <dbReference type="ARBA" id="ARBA00049893"/>
    </source>
</evidence>
<dbReference type="Proteomes" id="UP000236151">
    <property type="component" value="Unassembled WGS sequence"/>
</dbReference>
<keyword evidence="7" id="KW-0862">Zinc</keyword>
<dbReference type="Gene3D" id="3.60.140.10">
    <property type="entry name" value="CNF1/YfiH-like putative cysteine hydrolases"/>
    <property type="match status" value="1"/>
</dbReference>
<dbReference type="SUPFAM" id="SSF64438">
    <property type="entry name" value="CNF1/YfiH-like putative cysteine hydrolases"/>
    <property type="match status" value="1"/>
</dbReference>
<protein>
    <recommendedName>
        <fullName evidence="11">Purine nucleoside phosphorylase</fullName>
    </recommendedName>
</protein>
<dbReference type="PANTHER" id="PTHR30616:SF2">
    <property type="entry name" value="PURINE NUCLEOSIDE PHOSPHORYLASE LACC1"/>
    <property type="match status" value="1"/>
</dbReference>
<evidence type="ECO:0000256" key="5">
    <source>
        <dbReference type="ARBA" id="ARBA00022723"/>
    </source>
</evidence>
<proteinExistence type="inferred from homology"/>
<dbReference type="Pfam" id="PF02578">
    <property type="entry name" value="Cu-oxidase_4"/>
    <property type="match status" value="1"/>
</dbReference>
<reference evidence="12 13" key="1">
    <citation type="submission" date="2017-06" db="EMBL/GenBank/DDBJ databases">
        <title>Investigating the central metabolism of Clostridium thermosuccinogenes.</title>
        <authorList>
            <person name="Koendjbiharie J.G."/>
            <person name="van Kranenburg R."/>
        </authorList>
    </citation>
    <scope>NUCLEOTIDE SEQUENCE [LARGE SCALE GENOMIC DNA]</scope>
    <source>
        <strain evidence="12 13">DSM 5806</strain>
    </source>
</reference>
<dbReference type="NCBIfam" id="TIGR00726">
    <property type="entry name" value="peptidoglycan editing factor PgeF"/>
    <property type="match status" value="1"/>
</dbReference>